<dbReference type="EMBL" id="KK198762">
    <property type="protein sequence ID" value="KCW53683.1"/>
    <property type="molecule type" value="Genomic_DNA"/>
</dbReference>
<protein>
    <submittedName>
        <fullName evidence="2">Uncharacterized protein</fullName>
    </submittedName>
</protein>
<evidence type="ECO:0000313" key="2">
    <source>
        <dbReference type="EMBL" id="KCW53683.1"/>
    </source>
</evidence>
<accession>A0A059AIL5</accession>
<feature type="transmembrane region" description="Helical" evidence="1">
    <location>
        <begin position="20"/>
        <end position="37"/>
    </location>
</feature>
<name>A0A059AIL5_EUCGR</name>
<organism evidence="2">
    <name type="scientific">Eucalyptus grandis</name>
    <name type="common">Flooded gum</name>
    <dbReference type="NCBI Taxonomy" id="71139"/>
    <lineage>
        <taxon>Eukaryota</taxon>
        <taxon>Viridiplantae</taxon>
        <taxon>Streptophyta</taxon>
        <taxon>Embryophyta</taxon>
        <taxon>Tracheophyta</taxon>
        <taxon>Spermatophyta</taxon>
        <taxon>Magnoliopsida</taxon>
        <taxon>eudicotyledons</taxon>
        <taxon>Gunneridae</taxon>
        <taxon>Pentapetalae</taxon>
        <taxon>rosids</taxon>
        <taxon>malvids</taxon>
        <taxon>Myrtales</taxon>
        <taxon>Myrtaceae</taxon>
        <taxon>Myrtoideae</taxon>
        <taxon>Eucalypteae</taxon>
        <taxon>Eucalyptus</taxon>
    </lineage>
</organism>
<dbReference type="Gramene" id="KCW53683">
    <property type="protein sequence ID" value="KCW53683"/>
    <property type="gene ID" value="EUGRSUZ_J02946"/>
</dbReference>
<gene>
    <name evidence="2" type="ORF">EUGRSUZ_J02946</name>
</gene>
<reference evidence="2" key="1">
    <citation type="submission" date="2013-07" db="EMBL/GenBank/DDBJ databases">
        <title>The genome of Eucalyptus grandis.</title>
        <authorList>
            <person name="Schmutz J."/>
            <person name="Hayes R."/>
            <person name="Myburg A."/>
            <person name="Tuskan G."/>
            <person name="Grattapaglia D."/>
            <person name="Rokhsar D.S."/>
        </authorList>
    </citation>
    <scope>NUCLEOTIDE SEQUENCE</scope>
    <source>
        <tissue evidence="2">Leaf extractions</tissue>
    </source>
</reference>
<proteinExistence type="predicted"/>
<evidence type="ECO:0000256" key="1">
    <source>
        <dbReference type="SAM" id="Phobius"/>
    </source>
</evidence>
<dbReference type="AlphaFoldDB" id="A0A059AIL5"/>
<dbReference type="EMBL" id="KK198762">
    <property type="protein sequence ID" value="KCW53684.1"/>
    <property type="molecule type" value="Genomic_DNA"/>
</dbReference>
<keyword evidence="1" id="KW-0472">Membrane</keyword>
<dbReference type="Gramene" id="KCW53684">
    <property type="protein sequence ID" value="KCW53684"/>
    <property type="gene ID" value="EUGRSUZ_J02946"/>
</dbReference>
<sequence>MANQSGNDNHGQRAGRSRRVFQFAIAAMFSIWLLFQINHQFDSQRHRQNEENISIPDSGALLLGRKVNLGFMAGGLVPHNEEHSYLGDNDIAGESEKTEELIGEAREGLIREESVGFPKLIVEVTGDGRVRDGGAVTYEGNVFADENGVPPDVSGVYAMKSEDDIASAALDTL</sequence>
<keyword evidence="1" id="KW-0812">Transmembrane</keyword>
<keyword evidence="1" id="KW-1133">Transmembrane helix</keyword>